<accession>A0ABS4S3W6</accession>
<evidence type="ECO:0000313" key="1">
    <source>
        <dbReference type="EMBL" id="MBP2249269.1"/>
    </source>
</evidence>
<dbReference type="EMBL" id="JAGIKV010000035">
    <property type="protein sequence ID" value="MBP2249269.1"/>
    <property type="molecule type" value="Genomic_DNA"/>
</dbReference>
<proteinExistence type="predicted"/>
<reference evidence="1 2" key="1">
    <citation type="submission" date="2021-03" db="EMBL/GenBank/DDBJ databases">
        <title>Genomic Encyclopedia of Type Strains, Phase IV (KMG-IV): sequencing the most valuable type-strain genomes for metagenomic binning, comparative biology and taxonomic classification.</title>
        <authorList>
            <person name="Goeker M."/>
        </authorList>
    </citation>
    <scope>NUCLEOTIDE SEQUENCE [LARGE SCALE GENOMIC DNA]</scope>
    <source>
        <strain evidence="1 2">DSM 21292</strain>
    </source>
</reference>
<name>A0ABS4S3W6_PAEXY</name>
<dbReference type="Proteomes" id="UP000810207">
    <property type="component" value="Unassembled WGS sequence"/>
</dbReference>
<comment type="caution">
    <text evidence="1">The sequence shown here is derived from an EMBL/GenBank/DDBJ whole genome shotgun (WGS) entry which is preliminary data.</text>
</comment>
<evidence type="ECO:0000313" key="2">
    <source>
        <dbReference type="Proteomes" id="UP000810207"/>
    </source>
</evidence>
<organism evidence="1 2">
    <name type="scientific">Paenibacillus xylanexedens</name>
    <dbReference type="NCBI Taxonomy" id="528191"/>
    <lineage>
        <taxon>Bacteria</taxon>
        <taxon>Bacillati</taxon>
        <taxon>Bacillota</taxon>
        <taxon>Bacilli</taxon>
        <taxon>Bacillales</taxon>
        <taxon>Paenibacillaceae</taxon>
        <taxon>Paenibacillus</taxon>
    </lineage>
</organism>
<keyword evidence="2" id="KW-1185">Reference proteome</keyword>
<protein>
    <recommendedName>
        <fullName evidence="3">DUF1878 domain-containing protein</fullName>
    </recommendedName>
</protein>
<dbReference type="InterPro" id="IPR035945">
    <property type="entry name" value="YhaI-like_sf"/>
</dbReference>
<sequence length="117" mass="13526">MPNESLEEKVERLELYITLLRQIAVDPEEYRLWDWVIANELNVDQYNSIKNVLKLCVRANLAAEKDPSVKIPTLEELVDDLVPILSPNPRIAHTKGVIELLRNAVKMTPYLSLQKYL</sequence>
<evidence type="ECO:0008006" key="3">
    <source>
        <dbReference type="Google" id="ProtNLM"/>
    </source>
</evidence>
<dbReference type="RefSeq" id="WP_211085463.1">
    <property type="nucleotide sequence ID" value="NZ_CBCSLC010000022.1"/>
</dbReference>
<dbReference type="SUPFAM" id="SSF109915">
    <property type="entry name" value="Hypothetical protein YhaI"/>
    <property type="match status" value="1"/>
</dbReference>
<gene>
    <name evidence="1" type="ORF">J2Z28_005964</name>
</gene>